<evidence type="ECO:0000256" key="1">
    <source>
        <dbReference type="SAM" id="Phobius"/>
    </source>
</evidence>
<keyword evidence="1" id="KW-0472">Membrane</keyword>
<reference evidence="2" key="1">
    <citation type="submission" date="2023-06" db="EMBL/GenBank/DDBJ databases">
        <authorList>
            <person name="Kurt Z."/>
        </authorList>
    </citation>
    <scope>NUCLEOTIDE SEQUENCE</scope>
</reference>
<dbReference type="EMBL" id="CATOUU010000499">
    <property type="protein sequence ID" value="CAI9931775.1"/>
    <property type="molecule type" value="Genomic_DNA"/>
</dbReference>
<evidence type="ECO:0000313" key="2">
    <source>
        <dbReference type="EMBL" id="CAI9931775.1"/>
    </source>
</evidence>
<dbReference type="AlphaFoldDB" id="A0AA86P7G5"/>
<accession>A0AA86P7G5</accession>
<protein>
    <submittedName>
        <fullName evidence="2">Uncharacterized protein</fullName>
    </submittedName>
</protein>
<keyword evidence="1" id="KW-1133">Transmembrane helix</keyword>
<keyword evidence="4" id="KW-1185">Reference proteome</keyword>
<evidence type="ECO:0000313" key="4">
    <source>
        <dbReference type="Proteomes" id="UP001642409"/>
    </source>
</evidence>
<gene>
    <name evidence="2" type="ORF">HINF_LOCUS19420</name>
    <name evidence="3" type="ORF">HINF_LOCUS30808</name>
</gene>
<name>A0AA86P7G5_9EUKA</name>
<comment type="caution">
    <text evidence="2">The sequence shown here is derived from an EMBL/GenBank/DDBJ whole genome shotgun (WGS) entry which is preliminary data.</text>
</comment>
<dbReference type="Proteomes" id="UP001642409">
    <property type="component" value="Unassembled WGS sequence"/>
</dbReference>
<dbReference type="EMBL" id="CAXDID020000102">
    <property type="protein sequence ID" value="CAL6026370.1"/>
    <property type="molecule type" value="Genomic_DNA"/>
</dbReference>
<sequence>MIVIQISFLLRCFQQNTTVILDVQTREAIFNAWPREDITKETELCAKLKGYAFMLSIETGAYEYNLQTQLIFDPNKIISIKLPCAEVVMGSGSCASAFKAKSAIYTMNFNEINQNIIEVVYNLRRLDFNRKACFINQRMEVGQQIEVRPGIVSDVFKFIANAQNCKYPVDSAATIAQGNVKDQKAIISYFGFPNYFFSGSSYSVAPQIFAQSSFQCSDMSTNVHRAWCSQMVQALSTQSYTYFQINITLPGLIPNKDGTLTREINYTLNIESNEVINVNLNNLDCYKSQTIRLYRRNLKLITDLNQSMIQCDKPINQIINFDYIVTRIIFQENSDFRVGEVHQIDFRSSIQVLNATDELLPCVQSMDETKCYEILAKRQQILNYQTIVQKIFYKNDQIIYIMPLLVECKLSDFSNMSYYLYDNQVCATFNLSSTSEPTRSVHLTFSFGDDGSSYGNNLLNITASATFPNSISKYCAYYNFTKQQLAYYKNEDQRGKVSGVLSIDNIILQIPVIFDVSKPTNIPYIEYIILCTFVIVIIITLLGLVTNCFNISQ</sequence>
<proteinExistence type="predicted"/>
<keyword evidence="1" id="KW-0812">Transmembrane</keyword>
<reference evidence="3 4" key="2">
    <citation type="submission" date="2024-07" db="EMBL/GenBank/DDBJ databases">
        <authorList>
            <person name="Akdeniz Z."/>
        </authorList>
    </citation>
    <scope>NUCLEOTIDE SEQUENCE [LARGE SCALE GENOMIC DNA]</scope>
</reference>
<feature type="transmembrane region" description="Helical" evidence="1">
    <location>
        <begin position="527"/>
        <end position="549"/>
    </location>
</feature>
<organism evidence="2">
    <name type="scientific">Hexamita inflata</name>
    <dbReference type="NCBI Taxonomy" id="28002"/>
    <lineage>
        <taxon>Eukaryota</taxon>
        <taxon>Metamonada</taxon>
        <taxon>Diplomonadida</taxon>
        <taxon>Hexamitidae</taxon>
        <taxon>Hexamitinae</taxon>
        <taxon>Hexamita</taxon>
    </lineage>
</organism>
<evidence type="ECO:0000313" key="3">
    <source>
        <dbReference type="EMBL" id="CAL6026370.1"/>
    </source>
</evidence>